<organism evidence="1 2">
    <name type="scientific">Coniosporium uncinatum</name>
    <dbReference type="NCBI Taxonomy" id="93489"/>
    <lineage>
        <taxon>Eukaryota</taxon>
        <taxon>Fungi</taxon>
        <taxon>Dikarya</taxon>
        <taxon>Ascomycota</taxon>
        <taxon>Pezizomycotina</taxon>
        <taxon>Dothideomycetes</taxon>
        <taxon>Dothideomycetes incertae sedis</taxon>
        <taxon>Coniosporium</taxon>
    </lineage>
</organism>
<proteinExistence type="predicted"/>
<name>A0ACC3DUA2_9PEZI</name>
<evidence type="ECO:0000313" key="2">
    <source>
        <dbReference type="Proteomes" id="UP001186974"/>
    </source>
</evidence>
<sequence length="1015" mass="115620">MRTALERFLARPTALRTLRDILRSHDFSTTAWLSLSPRSRRARARHAPKEQLKQSTAIPRDGTSGKLGDRTGRARPTLNKEHGQEGAEGNAPIIRATGLKRSLVESNGITRSYISGVDGQKYWAYLLAERERLQGIAGVRQTWQEMQENKIDLPCHGPHARILWDTLTIYPEMFEEIYLYAIDLQKRTGQIWQHLYHSIVGYEMRLGSVDALKWHLRIYKWYTPSINTMKALTRAALASPESLWVFRKIYLKTPKEQRFVHDTLVPLLYQEKTVGDTVRWHKFLMAHGDYPMRPQDPELQRVLGKLWKQDESDMKDNVSELQSKPSARLSEANPEQPEGQGESKLPMSPDMKLRMGDLLRNTKPSELSDSFCARLFATKAFPVHSVIQGMAMFSVSRIGPLALRELAARVSSAKILTGSLKLLKDQGIDLGVDTFSRLVRKLVEDGRTDSLADILSSDHHPDVYDDPNLIRRLLAAYIDRDDWKNAHRMLLVLTFAHQNPEQERWNILLRYYCEKKNWQKIKQVMQDMERNHTTVTQESLTFLSLTSLAYRRKAKRPVHQFQANEDLQNVVSVTQSAMKNGLRVGTGHWREIIKRLGMTERHDELHELLLWLAEWYSGKHTDTHKPTSFELRGADWQHGAELHGEVTAAQYSRVSSASFIHPLRQIFRPVRIAAIIEWSFKKGFLDIDQRSPNAKVFYSHPLDLPHPQHTYLRGLHFLSGLMKRGVWIDRTTVKNALTRRLWILYGPGMSHHRQNRRARRINPYSFEQMVWEIHNAWPHWTIFPDVDEEALSMLVGQRMVTRTVTAGESSGPEADAAYGAGQMTSTTHRSPTASDAPSSVHGGAFDEDALGLWRRRETDGLLRQGLSPGSLPLKAPRSIDLPTQMSYTPIPSPNSATSSPANAPTHSVNSATRLRARVELAIAIFGLRPFVAGRKRAVRMNASLWPAVVRSWMRREEEVKRRTLPPRGDNEMQVKKKGRASAKSRSWEGPEDSWVLTGQGQGLEKGDGGGTVAKA</sequence>
<protein>
    <submittedName>
        <fullName evidence="1">Uncharacterized protein</fullName>
    </submittedName>
</protein>
<reference evidence="1" key="1">
    <citation type="submission" date="2024-09" db="EMBL/GenBank/DDBJ databases">
        <title>Black Yeasts Isolated from many extreme environments.</title>
        <authorList>
            <person name="Coleine C."/>
            <person name="Stajich J.E."/>
            <person name="Selbmann L."/>
        </authorList>
    </citation>
    <scope>NUCLEOTIDE SEQUENCE</scope>
    <source>
        <strain evidence="1">CCFEE 5737</strain>
    </source>
</reference>
<dbReference type="EMBL" id="JAWDJW010000621">
    <property type="protein sequence ID" value="KAK3080329.1"/>
    <property type="molecule type" value="Genomic_DNA"/>
</dbReference>
<accession>A0ACC3DUA2</accession>
<gene>
    <name evidence="1" type="ORF">LTS18_002397</name>
</gene>
<comment type="caution">
    <text evidence="1">The sequence shown here is derived from an EMBL/GenBank/DDBJ whole genome shotgun (WGS) entry which is preliminary data.</text>
</comment>
<evidence type="ECO:0000313" key="1">
    <source>
        <dbReference type="EMBL" id="KAK3080329.1"/>
    </source>
</evidence>
<keyword evidence="2" id="KW-1185">Reference proteome</keyword>
<dbReference type="Proteomes" id="UP001186974">
    <property type="component" value="Unassembled WGS sequence"/>
</dbReference>